<dbReference type="AlphaFoldDB" id="A0A853IYG2"/>
<dbReference type="Proteomes" id="UP000589716">
    <property type="component" value="Unassembled WGS sequence"/>
</dbReference>
<sequence>MLVQLDWPEDRDTAAPASLNPVSTLRAGAPTIQPPVSAHPPESQSPESQQAESQPPMPQSSAFAPTTASMPITAPHVSTLAGPAVSARATWAVRERAPLTAPAPRMARRAHAATPFVDDADADLMTVVGALGRRSHTLPRGIRRLGFRVRLIEGQTRRWPPSRNGRSISCFSTRPRWATICCRWRAR</sequence>
<evidence type="ECO:0000313" key="3">
    <source>
        <dbReference type="Proteomes" id="UP000589716"/>
    </source>
</evidence>
<organism evidence="2 3">
    <name type="scientific">Ottowia beijingensis</name>
    <dbReference type="NCBI Taxonomy" id="1207057"/>
    <lineage>
        <taxon>Bacteria</taxon>
        <taxon>Pseudomonadati</taxon>
        <taxon>Pseudomonadota</taxon>
        <taxon>Betaproteobacteria</taxon>
        <taxon>Burkholderiales</taxon>
        <taxon>Comamonadaceae</taxon>
        <taxon>Ottowia</taxon>
    </lineage>
</organism>
<accession>A0A853IYG2</accession>
<dbReference type="RefSeq" id="WP_180550489.1">
    <property type="nucleotide sequence ID" value="NZ_JACCKX010000001.1"/>
</dbReference>
<protein>
    <submittedName>
        <fullName evidence="2">Uncharacterized protein</fullName>
    </submittedName>
</protein>
<name>A0A853IYG2_9BURK</name>
<feature type="compositionally biased region" description="Low complexity" evidence="1">
    <location>
        <begin position="39"/>
        <end position="62"/>
    </location>
</feature>
<feature type="region of interest" description="Disordered" evidence="1">
    <location>
        <begin position="1"/>
        <end position="66"/>
    </location>
</feature>
<comment type="caution">
    <text evidence="2">The sequence shown here is derived from an EMBL/GenBank/DDBJ whole genome shotgun (WGS) entry which is preliminary data.</text>
</comment>
<evidence type="ECO:0000313" key="2">
    <source>
        <dbReference type="EMBL" id="NZA02129.1"/>
    </source>
</evidence>
<dbReference type="EMBL" id="JACCKX010000001">
    <property type="protein sequence ID" value="NZA02129.1"/>
    <property type="molecule type" value="Genomic_DNA"/>
</dbReference>
<gene>
    <name evidence="2" type="ORF">H0I39_10895</name>
</gene>
<keyword evidence="3" id="KW-1185">Reference proteome</keyword>
<evidence type="ECO:0000256" key="1">
    <source>
        <dbReference type="SAM" id="MobiDB-lite"/>
    </source>
</evidence>
<reference evidence="2 3" key="1">
    <citation type="submission" date="2020-07" db="EMBL/GenBank/DDBJ databases">
        <authorList>
            <person name="Maaloum M."/>
        </authorList>
    </citation>
    <scope>NUCLEOTIDE SEQUENCE [LARGE SCALE GENOMIC DNA]</scope>
    <source>
        <strain evidence="2 3">GCS-AN-3</strain>
    </source>
</reference>
<proteinExistence type="predicted"/>